<evidence type="ECO:0000256" key="7">
    <source>
        <dbReference type="ARBA" id="ARBA00023315"/>
    </source>
</evidence>
<dbReference type="UniPathway" id="UPA00666"/>
<dbReference type="PANTHER" id="PTHR38686:SF1">
    <property type="entry name" value="APOLIPOPROTEIN N-ACYLTRANSFERASE"/>
    <property type="match status" value="1"/>
</dbReference>
<comment type="caution">
    <text evidence="10">The sequence shown here is derived from an EMBL/GenBank/DDBJ whole genome shotgun (WGS) entry which is preliminary data.</text>
</comment>
<keyword evidence="6 8" id="KW-0472">Membrane</keyword>
<feature type="transmembrane region" description="Helical" evidence="8">
    <location>
        <begin position="129"/>
        <end position="150"/>
    </location>
</feature>
<feature type="transmembrane region" description="Helical" evidence="8">
    <location>
        <begin position="188"/>
        <end position="204"/>
    </location>
</feature>
<feature type="domain" description="CN hydrolase" evidence="9">
    <location>
        <begin position="219"/>
        <end position="477"/>
    </location>
</feature>
<dbReference type="EC" id="2.3.1.269" evidence="8"/>
<dbReference type="NCBIfam" id="TIGR00546">
    <property type="entry name" value="lnt"/>
    <property type="match status" value="1"/>
</dbReference>
<keyword evidence="7 8" id="KW-0012">Acyltransferase</keyword>
<feature type="transmembrane region" description="Helical" evidence="8">
    <location>
        <begin position="41"/>
        <end position="61"/>
    </location>
</feature>
<dbReference type="GO" id="GO:0005886">
    <property type="term" value="C:plasma membrane"/>
    <property type="evidence" value="ECO:0007669"/>
    <property type="project" value="UniProtKB-SubCell"/>
</dbReference>
<accession>A0A2H5X8L8</accession>
<name>A0A2H5X8L8_9BACT</name>
<dbReference type="Pfam" id="PF00795">
    <property type="entry name" value="CN_hydrolase"/>
    <property type="match status" value="1"/>
</dbReference>
<dbReference type="AlphaFoldDB" id="A0A2H5X8L8"/>
<dbReference type="InterPro" id="IPR003010">
    <property type="entry name" value="C-N_Hydrolase"/>
</dbReference>
<keyword evidence="10" id="KW-0449">Lipoprotein</keyword>
<dbReference type="HAMAP" id="MF_01148">
    <property type="entry name" value="Lnt"/>
    <property type="match status" value="1"/>
</dbReference>
<reference evidence="11" key="1">
    <citation type="submission" date="2017-09" db="EMBL/GenBank/DDBJ databases">
        <title>Metaegenomics of thermophilic ammonia-oxidizing enrichment culture.</title>
        <authorList>
            <person name="Kato S."/>
            <person name="Suzuki K."/>
        </authorList>
    </citation>
    <scope>NUCLEOTIDE SEQUENCE [LARGE SCALE GENOMIC DNA]</scope>
</reference>
<sequence>MILLASACSAFPLFVPLAFPLAWIGIAPLLIVLARHPSGTVLAWSGVFALLLHGATNYWLIGTVARLSPFTGEPPAVMRVWGAAAFGGVLVWQALFCLLFAALAAAILRRRCDGLAAAAIGGAWALTEWLRSVGTLGYPWALLASTQVAFLPLLQLVAWVGSYGLSGVIAMVNGLVAIAWLRRRWAEGLIALSLLTALSIFGWWDMHRVQQQMRHAPSLTVAAVQGNFGMERWRPDRPLSDLTPILRAHLRLSERAVRRGAQVIVWSETALPWALRVDGQWQWGTAALRAFVQRHKVALLVGAGERRQGRSYNAAFLLASVGGKATLCGVYRKVRLVPFGEYTPWRDRLPWLVRWLPPRPEETVPGDTIAPLRLPVPRPLWLAVAICFESLFPFHARQLVAGQGPTLLVIITNDHWFGATLAPYHHARAAILRAVESRRAVARCAGTGISLLALPTGRVVQWAGWNRQAVLVARLPLMTLPSPYHRWGDAPVSVACAALVVLGLLHLSAERGRR</sequence>
<evidence type="ECO:0000256" key="6">
    <source>
        <dbReference type="ARBA" id="ARBA00023136"/>
    </source>
</evidence>
<dbReference type="CDD" id="cd07571">
    <property type="entry name" value="ALP_N-acyl_transferase"/>
    <property type="match status" value="1"/>
</dbReference>
<dbReference type="GO" id="GO:0042158">
    <property type="term" value="P:lipoprotein biosynthetic process"/>
    <property type="evidence" value="ECO:0007669"/>
    <property type="project" value="UniProtKB-UniRule"/>
</dbReference>
<evidence type="ECO:0000313" key="11">
    <source>
        <dbReference type="Proteomes" id="UP000236173"/>
    </source>
</evidence>
<feature type="transmembrane region" description="Helical" evidence="8">
    <location>
        <begin position="490"/>
        <end position="509"/>
    </location>
</feature>
<evidence type="ECO:0000313" key="10">
    <source>
        <dbReference type="EMBL" id="GBC97521.1"/>
    </source>
</evidence>
<dbReference type="Proteomes" id="UP000236173">
    <property type="component" value="Unassembled WGS sequence"/>
</dbReference>
<dbReference type="InterPro" id="IPR004563">
    <property type="entry name" value="Apolipo_AcylTrfase"/>
</dbReference>
<evidence type="ECO:0000256" key="8">
    <source>
        <dbReference type="HAMAP-Rule" id="MF_01148"/>
    </source>
</evidence>
<dbReference type="PANTHER" id="PTHR38686">
    <property type="entry name" value="APOLIPOPROTEIN N-ACYLTRANSFERASE"/>
    <property type="match status" value="1"/>
</dbReference>
<dbReference type="Pfam" id="PF20154">
    <property type="entry name" value="LNT_N"/>
    <property type="match status" value="1"/>
</dbReference>
<dbReference type="GO" id="GO:0016410">
    <property type="term" value="F:N-acyltransferase activity"/>
    <property type="evidence" value="ECO:0007669"/>
    <property type="project" value="UniProtKB-UniRule"/>
</dbReference>
<feature type="transmembrane region" description="Helical" evidence="8">
    <location>
        <begin position="81"/>
        <end position="108"/>
    </location>
</feature>
<dbReference type="EMBL" id="BEHT01000001">
    <property type="protein sequence ID" value="GBC97521.1"/>
    <property type="molecule type" value="Genomic_DNA"/>
</dbReference>
<comment type="function">
    <text evidence="8">Catalyzes the phospholipid dependent N-acylation of the N-terminal cysteine of apolipoprotein, the last step in lipoprotein maturation.</text>
</comment>
<organism evidence="10 11">
    <name type="scientific">Candidatus Fervidibacter japonicus</name>
    <dbReference type="NCBI Taxonomy" id="2035412"/>
    <lineage>
        <taxon>Bacteria</taxon>
        <taxon>Candidatus Fervidibacterota</taxon>
        <taxon>Candidatus Fervidibacter</taxon>
    </lineage>
</organism>
<dbReference type="PROSITE" id="PS50263">
    <property type="entry name" value="CN_HYDROLASE"/>
    <property type="match status" value="1"/>
</dbReference>
<keyword evidence="2 8" id="KW-1003">Cell membrane</keyword>
<gene>
    <name evidence="8 10" type="primary">lnt</name>
    <name evidence="10" type="ORF">HRbin17_00008</name>
</gene>
<comment type="similarity">
    <text evidence="8">Belongs to the CN hydrolase family. Apolipoprotein N-acyltransferase subfamily.</text>
</comment>
<dbReference type="InterPro" id="IPR045378">
    <property type="entry name" value="LNT_N"/>
</dbReference>
<protein>
    <recommendedName>
        <fullName evidence="8">Apolipoprotein N-acyltransferase</fullName>
        <shortName evidence="8">ALP N-acyltransferase</shortName>
        <ecNumber evidence="8">2.3.1.269</ecNumber>
    </recommendedName>
</protein>
<evidence type="ECO:0000256" key="1">
    <source>
        <dbReference type="ARBA" id="ARBA00004651"/>
    </source>
</evidence>
<comment type="subcellular location">
    <subcellularLocation>
        <location evidence="1 8">Cell membrane</location>
        <topology evidence="1 8">Multi-pass membrane protein</topology>
    </subcellularLocation>
</comment>
<evidence type="ECO:0000259" key="9">
    <source>
        <dbReference type="PROSITE" id="PS50263"/>
    </source>
</evidence>
<dbReference type="InterPro" id="IPR036526">
    <property type="entry name" value="C-N_Hydrolase_sf"/>
</dbReference>
<comment type="pathway">
    <text evidence="8">Protein modification; lipoprotein biosynthesis (N-acyl transfer).</text>
</comment>
<keyword evidence="3 8" id="KW-0808">Transferase</keyword>
<feature type="transmembrane region" description="Helical" evidence="8">
    <location>
        <begin position="13"/>
        <end position="34"/>
    </location>
</feature>
<feature type="transmembrane region" description="Helical" evidence="8">
    <location>
        <begin position="156"/>
        <end position="181"/>
    </location>
</feature>
<evidence type="ECO:0000256" key="3">
    <source>
        <dbReference type="ARBA" id="ARBA00022679"/>
    </source>
</evidence>
<dbReference type="SUPFAM" id="SSF56317">
    <property type="entry name" value="Carbon-nitrogen hydrolase"/>
    <property type="match status" value="1"/>
</dbReference>
<keyword evidence="4 8" id="KW-0812">Transmembrane</keyword>
<keyword evidence="5 8" id="KW-1133">Transmembrane helix</keyword>
<dbReference type="Gene3D" id="3.60.110.10">
    <property type="entry name" value="Carbon-nitrogen hydrolase"/>
    <property type="match status" value="1"/>
</dbReference>
<evidence type="ECO:0000256" key="2">
    <source>
        <dbReference type="ARBA" id="ARBA00022475"/>
    </source>
</evidence>
<evidence type="ECO:0000256" key="4">
    <source>
        <dbReference type="ARBA" id="ARBA00022692"/>
    </source>
</evidence>
<comment type="catalytic activity">
    <reaction evidence="8">
        <text>N-terminal S-1,2-diacyl-sn-glyceryl-L-cysteinyl-[lipoprotein] + a glycerophospholipid = N-acyl-S-1,2-diacyl-sn-glyceryl-L-cysteinyl-[lipoprotein] + a 2-acyl-sn-glycero-3-phospholipid + H(+)</text>
        <dbReference type="Rhea" id="RHEA:48228"/>
        <dbReference type="Rhea" id="RHEA-COMP:14681"/>
        <dbReference type="Rhea" id="RHEA-COMP:14684"/>
        <dbReference type="ChEBI" id="CHEBI:15378"/>
        <dbReference type="ChEBI" id="CHEBI:136912"/>
        <dbReference type="ChEBI" id="CHEBI:140656"/>
        <dbReference type="ChEBI" id="CHEBI:140657"/>
        <dbReference type="ChEBI" id="CHEBI:140660"/>
        <dbReference type="EC" id="2.3.1.269"/>
    </reaction>
</comment>
<proteinExistence type="inferred from homology"/>
<evidence type="ECO:0000256" key="5">
    <source>
        <dbReference type="ARBA" id="ARBA00022989"/>
    </source>
</evidence>